<evidence type="ECO:0000256" key="4">
    <source>
        <dbReference type="ARBA" id="ARBA00022432"/>
    </source>
</evidence>
<dbReference type="Pfam" id="PF00342">
    <property type="entry name" value="PGI"/>
    <property type="match status" value="1"/>
</dbReference>
<evidence type="ECO:0000313" key="9">
    <source>
        <dbReference type="EMBL" id="MCA9383228.1"/>
    </source>
</evidence>
<accession>A0A955L5X0</accession>
<dbReference type="Gene3D" id="3.40.50.10490">
    <property type="entry name" value="Glucose-6-phosphate isomerase like protein, domain 1"/>
    <property type="match status" value="2"/>
</dbReference>
<dbReference type="CDD" id="cd05016">
    <property type="entry name" value="SIS_PGI_2"/>
    <property type="match status" value="1"/>
</dbReference>
<dbReference type="PANTHER" id="PTHR11469:SF1">
    <property type="entry name" value="GLUCOSE-6-PHOSPHATE ISOMERASE"/>
    <property type="match status" value="1"/>
</dbReference>
<comment type="catalytic activity">
    <reaction evidence="7 8">
        <text>alpha-D-glucose 6-phosphate = beta-D-fructose 6-phosphate</text>
        <dbReference type="Rhea" id="RHEA:11816"/>
        <dbReference type="ChEBI" id="CHEBI:57634"/>
        <dbReference type="ChEBI" id="CHEBI:58225"/>
        <dbReference type="EC" id="5.3.1.9"/>
    </reaction>
</comment>
<evidence type="ECO:0000256" key="2">
    <source>
        <dbReference type="ARBA" id="ARBA00006604"/>
    </source>
</evidence>
<dbReference type="GO" id="GO:0097367">
    <property type="term" value="F:carbohydrate derivative binding"/>
    <property type="evidence" value="ECO:0007669"/>
    <property type="project" value="InterPro"/>
</dbReference>
<protein>
    <recommendedName>
        <fullName evidence="3 8">Glucose-6-phosphate isomerase</fullName>
        <ecNumber evidence="3 8">5.3.1.9</ecNumber>
    </recommendedName>
</protein>
<evidence type="ECO:0000256" key="5">
    <source>
        <dbReference type="ARBA" id="ARBA00023152"/>
    </source>
</evidence>
<dbReference type="Proteomes" id="UP000783287">
    <property type="component" value="Unassembled WGS sequence"/>
</dbReference>
<dbReference type="SUPFAM" id="SSF53697">
    <property type="entry name" value="SIS domain"/>
    <property type="match status" value="1"/>
</dbReference>
<dbReference type="InterPro" id="IPR001672">
    <property type="entry name" value="G6P_Isomerase"/>
</dbReference>
<evidence type="ECO:0000256" key="3">
    <source>
        <dbReference type="ARBA" id="ARBA00011952"/>
    </source>
</evidence>
<dbReference type="AlphaFoldDB" id="A0A955L5X0"/>
<proteinExistence type="inferred from homology"/>
<reference evidence="9" key="2">
    <citation type="journal article" date="2021" name="Microbiome">
        <title>Successional dynamics and alternative stable states in a saline activated sludge microbial community over 9 years.</title>
        <authorList>
            <person name="Wang Y."/>
            <person name="Ye J."/>
            <person name="Ju F."/>
            <person name="Liu L."/>
            <person name="Boyd J.A."/>
            <person name="Deng Y."/>
            <person name="Parks D.H."/>
            <person name="Jiang X."/>
            <person name="Yin X."/>
            <person name="Woodcroft B.J."/>
            <person name="Tyson G.W."/>
            <person name="Hugenholtz P."/>
            <person name="Polz M.F."/>
            <person name="Zhang T."/>
        </authorList>
    </citation>
    <scope>NUCLEOTIDE SEQUENCE</scope>
    <source>
        <strain evidence="9">HKST-UBA14</strain>
    </source>
</reference>
<evidence type="ECO:0000256" key="1">
    <source>
        <dbReference type="ARBA" id="ARBA00004926"/>
    </source>
</evidence>
<dbReference type="GO" id="GO:0006094">
    <property type="term" value="P:gluconeogenesis"/>
    <property type="evidence" value="ECO:0007669"/>
    <property type="project" value="UniProtKB-KW"/>
</dbReference>
<evidence type="ECO:0000256" key="8">
    <source>
        <dbReference type="RuleBase" id="RU000612"/>
    </source>
</evidence>
<sequence length="422" mass="47380">MNISYKFENSGFSREEMNSLADDLFGYIEDIKTEVNEEGYDSYESSVELPFDEDYISKSYELADRYDDEAFTKVIVIGIGGSNLGTWAIYSALEAEREMLFADTVDPEGIAELIYEIQDAYENDERVLLVYISKSGSTTESAANFGVLADELSKYEDDLSQNVVVISNEGSKLWKYAERMNYGRLVIPGPVGGRYSVLTSVGIFPLAFAGIDTENLLQGAKDMAKKCLEKDLDENLALQSALAIYLNYKHENKLHNSFIFTKRLAKFGAWYRQLTAESLGKDGLGIMPEISIGTTDLHSVAQFYFDGSVPMFTTFISVENPDYDYKVSDNLGLGELVENIEGKSLKDIMQAILSGVKESYKERNMNFGEITLEDISAYNYGALLQMKMLEVMFLGKLLNINAFDQPAVELYKEATRKILENS</sequence>
<organism evidence="9 10">
    <name type="scientific">Candidatus Dojkabacteria bacterium</name>
    <dbReference type="NCBI Taxonomy" id="2099670"/>
    <lineage>
        <taxon>Bacteria</taxon>
        <taxon>Candidatus Dojkabacteria</taxon>
    </lineage>
</organism>
<dbReference type="GO" id="GO:0048029">
    <property type="term" value="F:monosaccharide binding"/>
    <property type="evidence" value="ECO:0007669"/>
    <property type="project" value="TreeGrafter"/>
</dbReference>
<dbReference type="PROSITE" id="PS51463">
    <property type="entry name" value="P_GLUCOSE_ISOMERASE_3"/>
    <property type="match status" value="1"/>
</dbReference>
<dbReference type="GO" id="GO:0005829">
    <property type="term" value="C:cytosol"/>
    <property type="evidence" value="ECO:0007669"/>
    <property type="project" value="TreeGrafter"/>
</dbReference>
<comment type="caution">
    <text evidence="9">The sequence shown here is derived from an EMBL/GenBank/DDBJ whole genome shotgun (WGS) entry which is preliminary data.</text>
</comment>
<dbReference type="CDD" id="cd05015">
    <property type="entry name" value="SIS_PGI_1"/>
    <property type="match status" value="1"/>
</dbReference>
<dbReference type="InterPro" id="IPR035476">
    <property type="entry name" value="SIS_PGI_1"/>
</dbReference>
<keyword evidence="6 8" id="KW-0413">Isomerase</keyword>
<evidence type="ECO:0000313" key="10">
    <source>
        <dbReference type="Proteomes" id="UP000783287"/>
    </source>
</evidence>
<dbReference type="InterPro" id="IPR018189">
    <property type="entry name" value="Phosphoglucose_isomerase_CS"/>
</dbReference>
<dbReference type="PROSITE" id="PS00174">
    <property type="entry name" value="P_GLUCOSE_ISOMERASE_2"/>
    <property type="match status" value="1"/>
</dbReference>
<dbReference type="EC" id="5.3.1.9" evidence="3 8"/>
<gene>
    <name evidence="9" type="ORF">KC909_02580</name>
</gene>
<dbReference type="GO" id="GO:0004347">
    <property type="term" value="F:glucose-6-phosphate isomerase activity"/>
    <property type="evidence" value="ECO:0007669"/>
    <property type="project" value="UniProtKB-EC"/>
</dbReference>
<dbReference type="EMBL" id="JAGQLK010000041">
    <property type="protein sequence ID" value="MCA9383228.1"/>
    <property type="molecule type" value="Genomic_DNA"/>
</dbReference>
<comment type="pathway">
    <text evidence="1 8">Carbohydrate degradation; glycolysis; D-glyceraldehyde 3-phosphate and glycerone phosphate from D-glucose: step 2/4.</text>
</comment>
<dbReference type="InterPro" id="IPR035482">
    <property type="entry name" value="SIS_PGI_2"/>
</dbReference>
<dbReference type="InterPro" id="IPR046348">
    <property type="entry name" value="SIS_dom_sf"/>
</dbReference>
<dbReference type="GO" id="GO:0006096">
    <property type="term" value="P:glycolytic process"/>
    <property type="evidence" value="ECO:0007669"/>
    <property type="project" value="UniProtKB-KW"/>
</dbReference>
<dbReference type="PRINTS" id="PR00662">
    <property type="entry name" value="G6PISOMERASE"/>
</dbReference>
<dbReference type="GO" id="GO:0051156">
    <property type="term" value="P:glucose 6-phosphate metabolic process"/>
    <property type="evidence" value="ECO:0007669"/>
    <property type="project" value="TreeGrafter"/>
</dbReference>
<keyword evidence="4 8" id="KW-0312">Gluconeogenesis</keyword>
<dbReference type="PANTHER" id="PTHR11469">
    <property type="entry name" value="GLUCOSE-6-PHOSPHATE ISOMERASE"/>
    <property type="match status" value="1"/>
</dbReference>
<evidence type="ECO:0000256" key="7">
    <source>
        <dbReference type="ARBA" id="ARBA00029321"/>
    </source>
</evidence>
<name>A0A955L5X0_9BACT</name>
<reference evidence="9" key="1">
    <citation type="submission" date="2020-04" db="EMBL/GenBank/DDBJ databases">
        <authorList>
            <person name="Zhang T."/>
        </authorList>
    </citation>
    <scope>NUCLEOTIDE SEQUENCE</scope>
    <source>
        <strain evidence="9">HKST-UBA14</strain>
    </source>
</reference>
<evidence type="ECO:0000256" key="6">
    <source>
        <dbReference type="ARBA" id="ARBA00023235"/>
    </source>
</evidence>
<comment type="similarity">
    <text evidence="2 8">Belongs to the GPI family.</text>
</comment>
<keyword evidence="5 8" id="KW-0324">Glycolysis</keyword>